<feature type="binding site" evidence="15">
    <location>
        <position position="814"/>
    </location>
    <ligand>
        <name>substrate</name>
    </ligand>
</feature>
<keyword evidence="8 15" id="KW-0342">GTP-binding</keyword>
<dbReference type="InterPro" id="IPR053439">
    <property type="entry name" value="IcmF/GTPase_domain"/>
</dbReference>
<dbReference type="SUPFAM" id="SSF52242">
    <property type="entry name" value="Cobalamin (vitamin B12)-binding domain"/>
    <property type="match status" value="1"/>
</dbReference>
<comment type="function">
    <text evidence="15">Catalyzes the reversible interconversion of isobutyryl-CoA and n-butyryl-CoA, using radical chemistry. Also exhibits GTPase activity, associated with its G-protein domain (MeaI) that functions as a chaperone that assists cofactor delivery and proper holo-enzyme assembly.</text>
</comment>
<dbReference type="NCBIfam" id="NF045497">
    <property type="entry name" value="IsobCoAmut_IcmF"/>
    <property type="match status" value="1"/>
</dbReference>
<feature type="binding site" evidence="15">
    <location>
        <position position="615"/>
    </location>
    <ligand>
        <name>substrate</name>
    </ligand>
</feature>
<dbReference type="RefSeq" id="WP_117325486.1">
    <property type="nucleotide sequence ID" value="NZ_QVTE01000010.1"/>
</dbReference>
<keyword evidence="9 15" id="KW-0143">Chaperone</keyword>
<keyword evidence="6 15" id="KW-0378">Hydrolase</keyword>
<comment type="catalytic activity">
    <reaction evidence="15">
        <text>GTP + H2O = GDP + phosphate + H(+)</text>
        <dbReference type="Rhea" id="RHEA:19669"/>
        <dbReference type="ChEBI" id="CHEBI:15377"/>
        <dbReference type="ChEBI" id="CHEBI:15378"/>
        <dbReference type="ChEBI" id="CHEBI:37565"/>
        <dbReference type="ChEBI" id="CHEBI:43474"/>
        <dbReference type="ChEBI" id="CHEBI:58189"/>
    </reaction>
</comment>
<dbReference type="GO" id="GO:0000287">
    <property type="term" value="F:magnesium ion binding"/>
    <property type="evidence" value="ECO:0007669"/>
    <property type="project" value="UniProtKB-UniRule"/>
</dbReference>
<feature type="domain" description="B12-binding" evidence="16">
    <location>
        <begin position="12"/>
        <end position="150"/>
    </location>
</feature>
<proteinExistence type="inferred from homology"/>
<keyword evidence="11 15" id="KW-0511">Multifunctional enzyme</keyword>
<organism evidence="17 18">
    <name type="scientific">Peribacillus saganii</name>
    <dbReference type="NCBI Taxonomy" id="2303992"/>
    <lineage>
        <taxon>Bacteria</taxon>
        <taxon>Bacillati</taxon>
        <taxon>Bacillota</taxon>
        <taxon>Bacilli</taxon>
        <taxon>Bacillales</taxon>
        <taxon>Bacillaceae</taxon>
        <taxon>Peribacillus</taxon>
    </lineage>
</organism>
<feature type="binding site" evidence="15">
    <location>
        <position position="721"/>
    </location>
    <ligand>
        <name>substrate</name>
    </ligand>
</feature>
<dbReference type="SUPFAM" id="SSF52540">
    <property type="entry name" value="P-loop containing nucleoside triphosphate hydrolases"/>
    <property type="match status" value="1"/>
</dbReference>
<dbReference type="EC" id="5.4.99.13" evidence="15"/>
<feature type="binding site" evidence="15">
    <location>
        <position position="216"/>
    </location>
    <ligand>
        <name>Mg(2+)</name>
        <dbReference type="ChEBI" id="CHEBI:18420"/>
        <label>1</label>
        <note>catalytic</note>
    </ligand>
</feature>
<dbReference type="NCBIfam" id="TIGR00641">
    <property type="entry name" value="acid_CoA_mut_N"/>
    <property type="match status" value="1"/>
</dbReference>
<keyword evidence="5 15" id="KW-0547">Nucleotide-binding</keyword>
<protein>
    <recommendedName>
        <fullName evidence="15">Fused isobutyryl-CoA mutase</fullName>
    </recommendedName>
    <domain>
        <recommendedName>
            <fullName evidence="15">Isobutyryl-CoA mutase</fullName>
            <shortName evidence="15">ICM</shortName>
            <ecNumber evidence="15">5.4.99.13</ecNumber>
        </recommendedName>
    </domain>
    <domain>
        <recommendedName>
            <fullName evidence="15">P-loop GTPase</fullName>
            <ecNumber evidence="15">3.6.5.-</ecNumber>
        </recommendedName>
        <alternativeName>
            <fullName evidence="15">G-protein chaperone</fullName>
        </alternativeName>
    </domain>
</protein>
<feature type="binding site" evidence="15">
    <location>
        <position position="254"/>
    </location>
    <ligand>
        <name>Mg(2+)</name>
        <dbReference type="ChEBI" id="CHEBI:18420"/>
        <label>1</label>
        <note>catalytic</note>
    </ligand>
</feature>
<evidence type="ECO:0000313" key="18">
    <source>
        <dbReference type="Proteomes" id="UP000264541"/>
    </source>
</evidence>
<evidence type="ECO:0000256" key="3">
    <source>
        <dbReference type="ARBA" id="ARBA00022628"/>
    </source>
</evidence>
<dbReference type="CDD" id="cd02071">
    <property type="entry name" value="MM_CoA_mut_B12_BD"/>
    <property type="match status" value="1"/>
</dbReference>
<evidence type="ECO:0000256" key="9">
    <source>
        <dbReference type="ARBA" id="ARBA00023186"/>
    </source>
</evidence>
<comment type="subunit">
    <text evidence="2 15">Homodimer.</text>
</comment>
<dbReference type="EMBL" id="QVTE01000010">
    <property type="protein sequence ID" value="RFU70853.1"/>
    <property type="molecule type" value="Genomic_DNA"/>
</dbReference>
<dbReference type="InterPro" id="IPR027417">
    <property type="entry name" value="P-loop_NTPase"/>
</dbReference>
<dbReference type="Gene3D" id="3.40.50.300">
    <property type="entry name" value="P-loop containing nucleotide triphosphate hydrolases"/>
    <property type="match status" value="1"/>
</dbReference>
<evidence type="ECO:0000256" key="4">
    <source>
        <dbReference type="ARBA" id="ARBA00022723"/>
    </source>
</evidence>
<evidence type="ECO:0000256" key="15">
    <source>
        <dbReference type="HAMAP-Rule" id="MF_02050"/>
    </source>
</evidence>
<feature type="binding site" evidence="15">
    <location>
        <position position="241"/>
    </location>
    <ligand>
        <name>Mg(2+)</name>
        <dbReference type="ChEBI" id="CHEBI:18420"/>
        <label>2</label>
    </ligand>
</feature>
<dbReference type="EC" id="3.6.5.-" evidence="15"/>
<dbReference type="InterPro" id="IPR006158">
    <property type="entry name" value="Cobalamin-bd"/>
</dbReference>
<dbReference type="Proteomes" id="UP000264541">
    <property type="component" value="Unassembled WGS sequence"/>
</dbReference>
<evidence type="ECO:0000256" key="5">
    <source>
        <dbReference type="ARBA" id="ARBA00022741"/>
    </source>
</evidence>
<sequence length="1088" mass="122579">MSTTQVYKPKNHIRFVTASSLFDGHDASINIMRRIMQSSGAEVIHLGHNRSVEEVVNAAIQEDVQGIAISSYQGGHMEYFKYMYDLLKERGASHIRIYGGGGGVIIPREIKELHEYGIARIFSPEDGRVNGLQGMIDLMIKECDFSTVQPTLQEKLDDLKGGKTGVIAQFITFAENRLDSSSETAAAVETLLKQIKTQEKKVPVIGITGTGGAGKSSLTDELIRRFLNEIPDKKLAVLSVDPTKQKTGGALLGDRIRMNAIFNNRVYMRSLATRLSKSELSLAIKDAISVVKAADFDLIIVETSGIGQGDAEITEICDISLYVMTSEFGAPSQLEKIDMIDFADLIVINKFERKGSEDAKRQVQKQYQRSHMMFDRDSSEMPVYGTIASQFNDPGTNALFAALVEKINEKANKDWKTSFSRDAIVEKQNVIIPSDRRYYMREITDTVRNYHKNAEEQVQLARRLFQLDGAIAAVKEQGKDEQVLASLQTLRNETEAKQSEESRKILAGWDEFKEKYSGEQFVTKIRDKEILTVLKTKSLSGLDIPKISMPKYADYGEILRWVYRENVPGHFPYTAGVFPFKREGEDPKRQFAGEGSPDRTNRRFHYLSKDDDAKRLSTAFDSVTLYGEDPDYRPDIYGKVGESGVNICTLDDMKKLYAGFDLIHPSTSVSMTINGPAPIILAMYMNTAIDQQIEKKETELGRMLTPEEFTEVKSMTLQTVRGTVQADILKEDQGQNTCIFSTEFALRMMGDIQEYFIKNKVRNYYSVSISGYHIAEAGANPISQLAFTLSNGFTYVEYYLSRGMKIDDFAPNLSFFFSNGLDPEYTVIGRVARRIWATVMREKYGANERSQKLKYHVQTSGRSLHAQEIDFNDIRTTLQALMALQDNCNSLHTNAYDEAITTPTEESVRRAMAIQMIITKEHGLSKNENPLQGSFIMEELTDMVEEAVLQEFERIDDRGGVLGAMETQYQRGKIQDESMYYEMKKHSGELPIIGVNTYLNPNPPSEDEVNSMEIARATKEEKELQIANLREFQEKNKNCSVEAINSLKAAAVSGGNIFAELMECVKYASLGQITRALYEVGGQYRRNM</sequence>
<feature type="binding site" evidence="15">
    <location>
        <position position="1087"/>
    </location>
    <ligand>
        <name>GTP</name>
        <dbReference type="ChEBI" id="CHEBI:37565"/>
    </ligand>
</feature>
<dbReference type="AlphaFoldDB" id="A0A372LRK5"/>
<comment type="caution">
    <text evidence="17">The sequence shown here is derived from an EMBL/GenBank/DDBJ whole genome shotgun (WGS) entry which is preliminary data.</text>
</comment>
<dbReference type="InterPro" id="IPR033669">
    <property type="entry name" value="IcmF"/>
</dbReference>
<dbReference type="OrthoDB" id="9762378at2"/>
<dbReference type="GO" id="GO:0031419">
    <property type="term" value="F:cobalamin binding"/>
    <property type="evidence" value="ECO:0007669"/>
    <property type="project" value="UniProtKB-UniRule"/>
</dbReference>
<evidence type="ECO:0000313" key="17">
    <source>
        <dbReference type="EMBL" id="RFU70853.1"/>
    </source>
</evidence>
<feature type="binding site" evidence="15">
    <location>
        <position position="240"/>
    </location>
    <ligand>
        <name>Mg(2+)</name>
        <dbReference type="ChEBI" id="CHEBI:18420"/>
        <label>2</label>
    </ligand>
</feature>
<evidence type="ECO:0000256" key="8">
    <source>
        <dbReference type="ARBA" id="ARBA00023134"/>
    </source>
</evidence>
<dbReference type="InterPro" id="IPR006099">
    <property type="entry name" value="MeMalonylCoA_mutase_a/b_cat"/>
</dbReference>
<evidence type="ECO:0000256" key="12">
    <source>
        <dbReference type="ARBA" id="ARBA00023285"/>
    </source>
</evidence>
<dbReference type="GO" id="GO:0003924">
    <property type="term" value="F:GTPase activity"/>
    <property type="evidence" value="ECO:0007669"/>
    <property type="project" value="UniProtKB-UniRule"/>
</dbReference>
<feature type="binding site" evidence="15">
    <location>
        <position position="303"/>
    </location>
    <ligand>
        <name>Mg(2+)</name>
        <dbReference type="ChEBI" id="CHEBI:18420"/>
        <label>2</label>
    </ligand>
</feature>
<feature type="binding site" evidence="15">
    <location>
        <position position="254"/>
    </location>
    <ligand>
        <name>Mg(2+)</name>
        <dbReference type="ChEBI" id="CHEBI:18420"/>
        <label>2</label>
    </ligand>
</feature>
<dbReference type="PANTHER" id="PTHR43087:SF1">
    <property type="entry name" value="LAO_AO TRANSPORT SYSTEM ATPASE"/>
    <property type="match status" value="1"/>
</dbReference>
<keyword evidence="12 15" id="KW-0170">Cobalt</keyword>
<dbReference type="FunFam" id="3.20.20.240:FF:000003">
    <property type="entry name" value="Fused isobutyryl-CoA mutase"/>
    <property type="match status" value="1"/>
</dbReference>
<evidence type="ECO:0000259" key="16">
    <source>
        <dbReference type="PROSITE" id="PS51332"/>
    </source>
</evidence>
<evidence type="ECO:0000256" key="7">
    <source>
        <dbReference type="ARBA" id="ARBA00022842"/>
    </source>
</evidence>
<name>A0A372LRK5_9BACI</name>
<comment type="domain">
    <text evidence="15">Is composed of four functional domains: the N-terminal 5'-deoxyadenosylcobalamin binding region that is homologous to the small subunit of ICM (IcmB), a middle P-loop GTPase domain (MeaI) that likely acts as a chaperone for ICM, a structured linker region involved in dimer formation, and a C-terminal part that is homologous to the large substrate-binding subunit of ICM (IcmA).</text>
</comment>
<keyword evidence="3 15" id="KW-0846">Cobalamin</keyword>
<dbReference type="InterPro" id="IPR052040">
    <property type="entry name" value="GTPase/Isobutyryl-CoA_mutase"/>
</dbReference>
<evidence type="ECO:0000256" key="11">
    <source>
        <dbReference type="ARBA" id="ARBA00023268"/>
    </source>
</evidence>
<dbReference type="PROSITE" id="PS51332">
    <property type="entry name" value="B12_BINDING"/>
    <property type="match status" value="1"/>
</dbReference>
<comment type="cofactor">
    <cofactor evidence="1 15">
        <name>adenosylcob(III)alamin</name>
        <dbReference type="ChEBI" id="CHEBI:18408"/>
    </cofactor>
</comment>
<feature type="binding site" evidence="15">
    <location>
        <position position="854"/>
    </location>
    <ligand>
        <name>substrate</name>
    </ligand>
</feature>
<dbReference type="InterPro" id="IPR006098">
    <property type="entry name" value="MMCoA_mutase_a_cat"/>
</dbReference>
<dbReference type="Pfam" id="PF02310">
    <property type="entry name" value="B12-binding"/>
    <property type="match status" value="1"/>
</dbReference>
<dbReference type="NCBIfam" id="TIGR00640">
    <property type="entry name" value="acid_CoA_mut_C"/>
    <property type="match status" value="1"/>
</dbReference>
<dbReference type="SUPFAM" id="SSF51703">
    <property type="entry name" value="Cobalamin (vitamin B12)-dependent enzymes"/>
    <property type="match status" value="1"/>
</dbReference>
<comment type="cofactor">
    <cofactor evidence="15">
        <name>Mg(2+)</name>
        <dbReference type="ChEBI" id="CHEBI:18420"/>
    </cofactor>
</comment>
<keyword evidence="4 15" id="KW-0479">Metal-binding</keyword>
<dbReference type="Pfam" id="PF03308">
    <property type="entry name" value="MeaB"/>
    <property type="match status" value="1"/>
</dbReference>
<feature type="binding site" evidence="15">
    <location>
        <begin position="349"/>
        <end position="352"/>
    </location>
    <ligand>
        <name>GTP</name>
        <dbReference type="ChEBI" id="CHEBI:37565"/>
    </ligand>
</feature>
<dbReference type="GO" id="GO:0006637">
    <property type="term" value="P:acyl-CoA metabolic process"/>
    <property type="evidence" value="ECO:0007669"/>
    <property type="project" value="UniProtKB-UniRule"/>
</dbReference>
<feature type="binding site" evidence="15">
    <location>
        <position position="302"/>
    </location>
    <ligand>
        <name>Mg(2+)</name>
        <dbReference type="ChEBI" id="CHEBI:18420"/>
        <label>1</label>
        <note>catalytic</note>
    </ligand>
</feature>
<dbReference type="PANTHER" id="PTHR43087">
    <property type="entry name" value="LYSINE/ARGININE/ORNITHINE TRANSPORT SYSTEM KINASE"/>
    <property type="match status" value="1"/>
</dbReference>
<feature type="binding site" evidence="15">
    <location>
        <position position="966"/>
    </location>
    <ligand>
        <name>GTP</name>
        <dbReference type="ChEBI" id="CHEBI:37565"/>
    </ligand>
</feature>
<comment type="caution">
    <text evidence="15">Lacks conserved residue(s) required for the propagation of feature annotation.</text>
</comment>
<feature type="binding site" description="axial binding residue" evidence="15">
    <location>
        <position position="25"/>
    </location>
    <ligand>
        <name>adenosylcob(III)alamin</name>
        <dbReference type="ChEBI" id="CHEBI:18408"/>
    </ligand>
    <ligandPart>
        <name>Co</name>
        <dbReference type="ChEBI" id="CHEBI:27638"/>
    </ligandPart>
</feature>
<dbReference type="GO" id="GO:0004494">
    <property type="term" value="F:methylmalonyl-CoA mutase activity"/>
    <property type="evidence" value="ECO:0007669"/>
    <property type="project" value="InterPro"/>
</dbReference>
<dbReference type="InterPro" id="IPR036724">
    <property type="entry name" value="Cobalamin-bd_sf"/>
</dbReference>
<dbReference type="GO" id="GO:0034784">
    <property type="term" value="F:pivalyl-CoA mutase activity"/>
    <property type="evidence" value="ECO:0007669"/>
    <property type="project" value="InterPro"/>
</dbReference>
<keyword evidence="7 15" id="KW-0460">Magnesium</keyword>
<evidence type="ECO:0000256" key="1">
    <source>
        <dbReference type="ARBA" id="ARBA00001922"/>
    </source>
</evidence>
<dbReference type="Pfam" id="PF01642">
    <property type="entry name" value="MM_CoA_mutase"/>
    <property type="match status" value="2"/>
</dbReference>
<comment type="catalytic activity">
    <reaction evidence="13 15">
        <text>2-methylpropanoyl-CoA = butanoyl-CoA</text>
        <dbReference type="Rhea" id="RHEA:13141"/>
        <dbReference type="ChEBI" id="CHEBI:57338"/>
        <dbReference type="ChEBI" id="CHEBI:57371"/>
        <dbReference type="EC" id="5.4.99.13"/>
    </reaction>
</comment>
<evidence type="ECO:0000256" key="2">
    <source>
        <dbReference type="ARBA" id="ARBA00011738"/>
    </source>
</evidence>
<dbReference type="Gene3D" id="3.40.50.280">
    <property type="entry name" value="Cobalamin-binding domain"/>
    <property type="match status" value="1"/>
</dbReference>
<dbReference type="GO" id="GO:0005525">
    <property type="term" value="F:GTP binding"/>
    <property type="evidence" value="ECO:0007669"/>
    <property type="project" value="UniProtKB-UniRule"/>
</dbReference>
<reference evidence="17 18" key="1">
    <citation type="submission" date="2018-08" db="EMBL/GenBank/DDBJ databases">
        <title>Bacillus chawlae sp. nov., Bacillus glennii sp. nov., and Bacillus saganii sp. nov. Isolated from the Vehicle Assembly Building at Kennedy Space Center where the Viking Spacecraft were Assembled.</title>
        <authorList>
            <person name="Seuylemezian A."/>
            <person name="Vaishampayan P."/>
        </authorList>
    </citation>
    <scope>NUCLEOTIDE SEQUENCE [LARGE SCALE GENOMIC DNA]</scope>
    <source>
        <strain evidence="17 18">V47-23a</strain>
    </source>
</reference>
<feature type="binding site" evidence="15">
    <location>
        <position position="580"/>
    </location>
    <ligand>
        <name>substrate</name>
    </ligand>
</feature>
<comment type="similarity">
    <text evidence="14 15">Belongs to the IcmF family.</text>
</comment>
<evidence type="ECO:0000256" key="13">
    <source>
        <dbReference type="ARBA" id="ARBA00050252"/>
    </source>
</evidence>
<keyword evidence="18" id="KW-1185">Reference proteome</keyword>
<dbReference type="HAMAP" id="MF_02050">
    <property type="entry name" value="IcmF"/>
    <property type="match status" value="1"/>
</dbReference>
<gene>
    <name evidence="15" type="primary">icmF</name>
    <name evidence="17" type="ORF">D0469_04670</name>
</gene>
<keyword evidence="10 15" id="KW-0413">Isomerase</keyword>
<evidence type="ECO:0000256" key="6">
    <source>
        <dbReference type="ARBA" id="ARBA00022801"/>
    </source>
</evidence>
<feature type="binding site" evidence="15">
    <location>
        <position position="257"/>
    </location>
    <ligand>
        <name>GTP</name>
        <dbReference type="ChEBI" id="CHEBI:37565"/>
    </ligand>
</feature>
<accession>A0A372LRK5</accession>
<feature type="binding site" evidence="15">
    <location>
        <position position="765"/>
    </location>
    <ligand>
        <name>substrate</name>
    </ligand>
</feature>
<feature type="binding site" evidence="15">
    <location>
        <position position="849"/>
    </location>
    <ligand>
        <name>substrate</name>
    </ligand>
</feature>
<dbReference type="FunFam" id="3.40.50.280:FF:000005">
    <property type="entry name" value="Fused isobutyryl-CoA mutase"/>
    <property type="match status" value="1"/>
</dbReference>
<evidence type="ECO:0000256" key="10">
    <source>
        <dbReference type="ARBA" id="ARBA00023235"/>
    </source>
</evidence>
<feature type="binding site" evidence="15">
    <location>
        <begin position="212"/>
        <end position="217"/>
    </location>
    <ligand>
        <name>GTP</name>
        <dbReference type="ChEBI" id="CHEBI:37565"/>
    </ligand>
</feature>
<dbReference type="GO" id="GO:0047727">
    <property type="term" value="F:isobutyryl-CoA mutase activity"/>
    <property type="evidence" value="ECO:0007669"/>
    <property type="project" value="UniProtKB-UniRule"/>
</dbReference>
<dbReference type="InterPro" id="IPR006159">
    <property type="entry name" value="Acid_CoA_mut_C"/>
</dbReference>
<evidence type="ECO:0000256" key="14">
    <source>
        <dbReference type="ARBA" id="ARBA00061670"/>
    </source>
</evidence>
<feature type="binding site" evidence="15">
    <location>
        <position position="302"/>
    </location>
    <ligand>
        <name>Mg(2+)</name>
        <dbReference type="ChEBI" id="CHEBI:18420"/>
        <label>2</label>
    </ligand>
</feature>
<dbReference type="Gene3D" id="3.20.20.240">
    <property type="entry name" value="Methylmalonyl-CoA mutase"/>
    <property type="match status" value="1"/>
</dbReference>
<dbReference type="FunFam" id="3.40.50.300:FF:001512">
    <property type="entry name" value="Fused isobutyryl-CoA mutase"/>
    <property type="match status" value="1"/>
</dbReference>
<dbReference type="InterPro" id="IPR016176">
    <property type="entry name" value="Cbl-dep_enz_cat"/>
</dbReference>